<accession>A0A9P0LVH4</accession>
<dbReference type="OrthoDB" id="6795661at2759"/>
<gene>
    <name evidence="2" type="ORF">ACAOBT_LOCUS29094</name>
</gene>
<reference evidence="2" key="1">
    <citation type="submission" date="2022-03" db="EMBL/GenBank/DDBJ databases">
        <authorList>
            <person name="Sayadi A."/>
        </authorList>
    </citation>
    <scope>NUCLEOTIDE SEQUENCE</scope>
</reference>
<proteinExistence type="predicted"/>
<name>A0A9P0LVH4_ACAOB</name>
<dbReference type="AlphaFoldDB" id="A0A9P0LVH4"/>
<organism evidence="2 3">
    <name type="scientific">Acanthoscelides obtectus</name>
    <name type="common">Bean weevil</name>
    <name type="synonym">Bruchus obtectus</name>
    <dbReference type="NCBI Taxonomy" id="200917"/>
    <lineage>
        <taxon>Eukaryota</taxon>
        <taxon>Metazoa</taxon>
        <taxon>Ecdysozoa</taxon>
        <taxon>Arthropoda</taxon>
        <taxon>Hexapoda</taxon>
        <taxon>Insecta</taxon>
        <taxon>Pterygota</taxon>
        <taxon>Neoptera</taxon>
        <taxon>Endopterygota</taxon>
        <taxon>Coleoptera</taxon>
        <taxon>Polyphaga</taxon>
        <taxon>Cucujiformia</taxon>
        <taxon>Chrysomeloidea</taxon>
        <taxon>Chrysomelidae</taxon>
        <taxon>Bruchinae</taxon>
        <taxon>Bruchini</taxon>
        <taxon>Acanthoscelides</taxon>
    </lineage>
</organism>
<evidence type="ECO:0000313" key="3">
    <source>
        <dbReference type="Proteomes" id="UP001152888"/>
    </source>
</evidence>
<comment type="caution">
    <text evidence="2">The sequence shown here is derived from an EMBL/GenBank/DDBJ whole genome shotgun (WGS) entry which is preliminary data.</text>
</comment>
<evidence type="ECO:0000256" key="1">
    <source>
        <dbReference type="SAM" id="MobiDB-lite"/>
    </source>
</evidence>
<dbReference type="EMBL" id="CAKOFQ010007687">
    <property type="protein sequence ID" value="CAH2006445.1"/>
    <property type="molecule type" value="Genomic_DNA"/>
</dbReference>
<sequence>MSIYKVGMNRKISTNPKLAYGDRYLTIKTKKFQSVTKLLKLVTSGDIEFYRRTLINAVDKAKPRRNDTEGDIESDVDVYE</sequence>
<protein>
    <submittedName>
        <fullName evidence="2">Uncharacterized protein</fullName>
    </submittedName>
</protein>
<keyword evidence="3" id="KW-1185">Reference proteome</keyword>
<dbReference type="Proteomes" id="UP001152888">
    <property type="component" value="Unassembled WGS sequence"/>
</dbReference>
<feature type="compositionally biased region" description="Acidic residues" evidence="1">
    <location>
        <begin position="69"/>
        <end position="80"/>
    </location>
</feature>
<evidence type="ECO:0000313" key="2">
    <source>
        <dbReference type="EMBL" id="CAH2006445.1"/>
    </source>
</evidence>
<feature type="region of interest" description="Disordered" evidence="1">
    <location>
        <begin position="61"/>
        <end position="80"/>
    </location>
</feature>